<dbReference type="RefSeq" id="WP_253448509.1">
    <property type="nucleotide sequence ID" value="NZ_JALJYF010000002.1"/>
</dbReference>
<evidence type="ECO:0000313" key="8">
    <source>
        <dbReference type="EMBL" id="MCP1727763.1"/>
    </source>
</evidence>
<evidence type="ECO:0000313" key="9">
    <source>
        <dbReference type="Proteomes" id="UP001523550"/>
    </source>
</evidence>
<comment type="similarity">
    <text evidence="1">Belongs to the peptidase S9A family.</text>
</comment>
<dbReference type="InterPro" id="IPR023302">
    <property type="entry name" value="Pept_S9A_N"/>
</dbReference>
<dbReference type="PANTHER" id="PTHR11757">
    <property type="entry name" value="PROTEASE FAMILY S9A OLIGOPEPTIDASE"/>
    <property type="match status" value="1"/>
</dbReference>
<dbReference type="InterPro" id="IPR002470">
    <property type="entry name" value="Peptidase_S9A"/>
</dbReference>
<feature type="compositionally biased region" description="Basic and acidic residues" evidence="5">
    <location>
        <begin position="25"/>
        <end position="38"/>
    </location>
</feature>
<organism evidence="8 9">
    <name type="scientific">Natronospira proteinivora</name>
    <dbReference type="NCBI Taxonomy" id="1807133"/>
    <lineage>
        <taxon>Bacteria</taxon>
        <taxon>Pseudomonadati</taxon>
        <taxon>Pseudomonadota</taxon>
        <taxon>Gammaproteobacteria</taxon>
        <taxon>Natronospirales</taxon>
        <taxon>Natronospiraceae</taxon>
        <taxon>Natronospira</taxon>
    </lineage>
</organism>
<accession>A0ABT1GBU9</accession>
<dbReference type="InterPro" id="IPR029058">
    <property type="entry name" value="AB_hydrolase_fold"/>
</dbReference>
<dbReference type="Gene3D" id="2.130.10.120">
    <property type="entry name" value="Prolyl oligopeptidase, N-terminal domain"/>
    <property type="match status" value="1"/>
</dbReference>
<evidence type="ECO:0000256" key="2">
    <source>
        <dbReference type="ARBA" id="ARBA00022670"/>
    </source>
</evidence>
<gene>
    <name evidence="8" type="ORF">J2T60_001763</name>
</gene>
<dbReference type="InterPro" id="IPR051543">
    <property type="entry name" value="Serine_Peptidase_S9A"/>
</dbReference>
<evidence type="ECO:0000256" key="3">
    <source>
        <dbReference type="ARBA" id="ARBA00022801"/>
    </source>
</evidence>
<dbReference type="Pfam" id="PF02897">
    <property type="entry name" value="Peptidase_S9_N"/>
    <property type="match status" value="1"/>
</dbReference>
<feature type="region of interest" description="Disordered" evidence="5">
    <location>
        <begin position="1"/>
        <end position="38"/>
    </location>
</feature>
<evidence type="ECO:0000259" key="7">
    <source>
        <dbReference type="Pfam" id="PF02897"/>
    </source>
</evidence>
<dbReference type="PRINTS" id="PR00862">
    <property type="entry name" value="PROLIGOPTASE"/>
</dbReference>
<name>A0ABT1GBU9_9GAMM</name>
<dbReference type="InterPro" id="IPR002471">
    <property type="entry name" value="Pept_S9_AS"/>
</dbReference>
<dbReference type="EMBL" id="JALJYF010000002">
    <property type="protein sequence ID" value="MCP1727763.1"/>
    <property type="molecule type" value="Genomic_DNA"/>
</dbReference>
<evidence type="ECO:0000256" key="1">
    <source>
        <dbReference type="ARBA" id="ARBA00005228"/>
    </source>
</evidence>
<keyword evidence="3 8" id="KW-0378">Hydrolase</keyword>
<sequence length="712" mass="80194">MEKSKHPAARHFAQQADIQAPPVPRQDKTIEQHGESRQDPYHWLRDDNWQALLRDPSLLKTPIREQLAAENRYHDAMMADAADLREALFQEMRGRIKEDDASVPEADGPYEYYLRFREGGDYPLFARRSRGKEEETILFDGDAEGRGQPFFSIASVDHSRDHRLIAYGVDTTGSEYYTLRVRDTETGQDLPDVIESTDGGVVWAADSKSFFYVERDDNQRPKRVKQHYLGQDPADDRIVFDEPDDGQFVSVSETQSGDYILISSGNHDSSETRFIPATQPDAEPQLIAPRKDDVLYEVEHRGEHFYILTNIEGAIDFKIVRTPITRPAPDNWEDVVAHQPGRHISDFVCYKNHWVRLERVDAKPRLVIDNYQGENREVPMEAEAYHLGLRPGLAFDTQWTRFVYSTPAQPAQTFDYHMATGERRLRKTQVVPSGHDPDRYVVERLDAETADGAMVPIIILRLKSTPVDGSAPVLLYGYGSYGMNLPDAFSLTQLSLVDRGVIYAVAKVRGGSEKGQPWYRDGKLQHKPNSFQDCLTAARALVEHRYTQAGRIVLDGRSAGGLLVGATLNLDPEYFAGAIGGVPFVDVLNTISDPSLPLTPPEWPEWGNPIESEADYQTIKSYSPYENLRDDAVYPPVMATAGLADFRVTYWEPAKWIARLRAETRGGPYLLKTNMEAGHGGSAARFEALKEEADLFAFALKVMGKLSAKPSN</sequence>
<dbReference type="Gene3D" id="3.40.50.1820">
    <property type="entry name" value="alpha/beta hydrolase"/>
    <property type="match status" value="1"/>
</dbReference>
<dbReference type="EC" id="3.4.21.83" evidence="8"/>
<protein>
    <submittedName>
        <fullName evidence="8">Oligopeptidase B</fullName>
        <ecNumber evidence="8">3.4.21.83</ecNumber>
    </submittedName>
</protein>
<evidence type="ECO:0000259" key="6">
    <source>
        <dbReference type="Pfam" id="PF00326"/>
    </source>
</evidence>
<evidence type="ECO:0000256" key="4">
    <source>
        <dbReference type="ARBA" id="ARBA00022825"/>
    </source>
</evidence>
<dbReference type="InterPro" id="IPR001375">
    <property type="entry name" value="Peptidase_S9_cat"/>
</dbReference>
<feature type="domain" description="Peptidase S9 prolyl oligopeptidase catalytic" evidence="6">
    <location>
        <begin position="489"/>
        <end position="705"/>
    </location>
</feature>
<dbReference type="PANTHER" id="PTHR11757:SF19">
    <property type="entry name" value="PROLYL ENDOPEPTIDASE-LIKE"/>
    <property type="match status" value="1"/>
</dbReference>
<comment type="caution">
    <text evidence="8">The sequence shown here is derived from an EMBL/GenBank/DDBJ whole genome shotgun (WGS) entry which is preliminary data.</text>
</comment>
<dbReference type="SUPFAM" id="SSF50993">
    <property type="entry name" value="Peptidase/esterase 'gauge' domain"/>
    <property type="match status" value="1"/>
</dbReference>
<dbReference type="Proteomes" id="UP001523550">
    <property type="component" value="Unassembled WGS sequence"/>
</dbReference>
<keyword evidence="4" id="KW-0720">Serine protease</keyword>
<reference evidence="8 9" key="1">
    <citation type="submission" date="2022-03" db="EMBL/GenBank/DDBJ databases">
        <title>Genomic Encyclopedia of Type Strains, Phase III (KMG-III): the genomes of soil and plant-associated and newly described type strains.</title>
        <authorList>
            <person name="Whitman W."/>
        </authorList>
    </citation>
    <scope>NUCLEOTIDE SEQUENCE [LARGE SCALE GENOMIC DNA]</scope>
    <source>
        <strain evidence="8 9">BSker1</strain>
    </source>
</reference>
<keyword evidence="2" id="KW-0645">Protease</keyword>
<dbReference type="PROSITE" id="PS00708">
    <property type="entry name" value="PRO_ENDOPEP_SER"/>
    <property type="match status" value="1"/>
</dbReference>
<dbReference type="Pfam" id="PF00326">
    <property type="entry name" value="Peptidase_S9"/>
    <property type="match status" value="1"/>
</dbReference>
<feature type="domain" description="Peptidase S9A N-terminal" evidence="7">
    <location>
        <begin position="21"/>
        <end position="428"/>
    </location>
</feature>
<proteinExistence type="inferred from homology"/>
<dbReference type="SUPFAM" id="SSF53474">
    <property type="entry name" value="alpha/beta-Hydrolases"/>
    <property type="match status" value="1"/>
</dbReference>
<keyword evidence="9" id="KW-1185">Reference proteome</keyword>
<evidence type="ECO:0000256" key="5">
    <source>
        <dbReference type="SAM" id="MobiDB-lite"/>
    </source>
</evidence>
<dbReference type="GO" id="GO:0004252">
    <property type="term" value="F:serine-type endopeptidase activity"/>
    <property type="evidence" value="ECO:0007669"/>
    <property type="project" value="UniProtKB-EC"/>
</dbReference>